<dbReference type="Pfam" id="PF04205">
    <property type="entry name" value="FMN_bind"/>
    <property type="match status" value="1"/>
</dbReference>
<dbReference type="InterPro" id="IPR007329">
    <property type="entry name" value="FMN-bd"/>
</dbReference>
<dbReference type="RefSeq" id="WP_114621056.1">
    <property type="nucleotide sequence ID" value="NZ_PPTP01000007.1"/>
</dbReference>
<dbReference type="GO" id="GO:0010181">
    <property type="term" value="F:FMN binding"/>
    <property type="evidence" value="ECO:0007669"/>
    <property type="project" value="InterPro"/>
</dbReference>
<sequence>MRKTTAAACGATALVLGLSGCGASFEGSGSKDAASAEQLAMHADDPWDAVVQIDPVKKCDTPLRDGVYTGTGKAMAGNVTVTLLVDDNRITCLETAQDGETQSVGGFEAVRDGTFAKMIEAAQGSDIDTVSGATITTAGVKQAVDNALAQAADVPADQAKSGN</sequence>
<feature type="domain" description="FMN-binding" evidence="1">
    <location>
        <begin position="74"/>
        <end position="151"/>
    </location>
</feature>
<dbReference type="STRING" id="1034345.GCA_000236865_01528"/>
<dbReference type="SMART" id="SM00900">
    <property type="entry name" value="FMN_bind"/>
    <property type="match status" value="1"/>
</dbReference>
<dbReference type="EMBL" id="PPTP01000007">
    <property type="protein sequence ID" value="RDB54814.1"/>
    <property type="molecule type" value="Genomic_DNA"/>
</dbReference>
<evidence type="ECO:0000259" key="1">
    <source>
        <dbReference type="SMART" id="SM00900"/>
    </source>
</evidence>
<dbReference type="AlphaFoldDB" id="A0A369L659"/>
<dbReference type="PROSITE" id="PS51257">
    <property type="entry name" value="PROKAR_LIPOPROTEIN"/>
    <property type="match status" value="1"/>
</dbReference>
<reference evidence="2 3" key="1">
    <citation type="journal article" date="2018" name="Elife">
        <title>Discovery and characterization of a prevalent human gut bacterial enzyme sufficient for the inactivation of a family of plant toxins.</title>
        <authorList>
            <person name="Koppel N."/>
            <person name="Bisanz J.E."/>
            <person name="Pandelia M.E."/>
            <person name="Turnbaugh P.J."/>
            <person name="Balskus E.P."/>
        </authorList>
    </citation>
    <scope>NUCLEOTIDE SEQUENCE [LARGE SCALE GENOMIC DNA]</scope>
    <source>
        <strain evidence="3">anaerobia AP69FAA</strain>
    </source>
</reference>
<dbReference type="Gene3D" id="3.90.1010.20">
    <property type="match status" value="1"/>
</dbReference>
<proteinExistence type="predicted"/>
<comment type="caution">
    <text evidence="2">The sequence shown here is derived from an EMBL/GenBank/DDBJ whole genome shotgun (WGS) entry which is preliminary data.</text>
</comment>
<organism evidence="2 3">
    <name type="scientific">Senegalimassilia anaerobia</name>
    <dbReference type="NCBI Taxonomy" id="1473216"/>
    <lineage>
        <taxon>Bacteria</taxon>
        <taxon>Bacillati</taxon>
        <taxon>Actinomycetota</taxon>
        <taxon>Coriobacteriia</taxon>
        <taxon>Coriobacteriales</taxon>
        <taxon>Coriobacteriaceae</taxon>
        <taxon>Senegalimassilia</taxon>
    </lineage>
</organism>
<keyword evidence="3" id="KW-1185">Reference proteome</keyword>
<protein>
    <submittedName>
        <fullName evidence="2">FMN-binding protein</fullName>
    </submittedName>
</protein>
<dbReference type="GO" id="GO:0016020">
    <property type="term" value="C:membrane"/>
    <property type="evidence" value="ECO:0007669"/>
    <property type="project" value="InterPro"/>
</dbReference>
<evidence type="ECO:0000313" key="3">
    <source>
        <dbReference type="Proteomes" id="UP000253792"/>
    </source>
</evidence>
<evidence type="ECO:0000313" key="2">
    <source>
        <dbReference type="EMBL" id="RDB54814.1"/>
    </source>
</evidence>
<name>A0A369L659_9ACTN</name>
<gene>
    <name evidence="2" type="ORF">C1880_08180</name>
</gene>
<accession>A0A369L659</accession>
<dbReference type="Proteomes" id="UP000253792">
    <property type="component" value="Unassembled WGS sequence"/>
</dbReference>
<dbReference type="OrthoDB" id="3197318at2"/>